<dbReference type="AlphaFoldDB" id="A0A964E3J6"/>
<dbReference type="GO" id="GO:0016491">
    <property type="term" value="F:oxidoreductase activity"/>
    <property type="evidence" value="ECO:0007669"/>
    <property type="project" value="UniProtKB-KW"/>
</dbReference>
<dbReference type="InterPro" id="IPR036291">
    <property type="entry name" value="NAD(P)-bd_dom_sf"/>
</dbReference>
<organism evidence="4 5">
    <name type="scientific">Acidisoma cellulosilyticum</name>
    <dbReference type="NCBI Taxonomy" id="2802395"/>
    <lineage>
        <taxon>Bacteria</taxon>
        <taxon>Pseudomonadati</taxon>
        <taxon>Pseudomonadota</taxon>
        <taxon>Alphaproteobacteria</taxon>
        <taxon>Acetobacterales</taxon>
        <taxon>Acidocellaceae</taxon>
        <taxon>Acidisoma</taxon>
    </lineage>
</organism>
<evidence type="ECO:0000256" key="3">
    <source>
        <dbReference type="RuleBase" id="RU000363"/>
    </source>
</evidence>
<dbReference type="SUPFAM" id="SSF51735">
    <property type="entry name" value="NAD(P)-binding Rossmann-fold domains"/>
    <property type="match status" value="1"/>
</dbReference>
<accession>A0A964E3J6</accession>
<dbReference type="PRINTS" id="PR00080">
    <property type="entry name" value="SDRFAMILY"/>
</dbReference>
<name>A0A964E3J6_9PROT</name>
<gene>
    <name evidence="4" type="ORF">ACELLULO517_10820</name>
</gene>
<keyword evidence="2" id="KW-0560">Oxidoreductase</keyword>
<comment type="caution">
    <text evidence="4">The sequence shown here is derived from an EMBL/GenBank/DDBJ whole genome shotgun (WGS) entry which is preliminary data.</text>
</comment>
<keyword evidence="5" id="KW-1185">Reference proteome</keyword>
<dbReference type="InterPro" id="IPR002347">
    <property type="entry name" value="SDR_fam"/>
</dbReference>
<comment type="similarity">
    <text evidence="1 3">Belongs to the short-chain dehydrogenases/reductases (SDR) family.</text>
</comment>
<dbReference type="InterPro" id="IPR051911">
    <property type="entry name" value="SDR_oxidoreductase"/>
</dbReference>
<dbReference type="PANTHER" id="PTHR43976:SF16">
    <property type="entry name" value="SHORT-CHAIN DEHYDROGENASE_REDUCTASE FAMILY PROTEIN"/>
    <property type="match status" value="1"/>
</dbReference>
<reference evidence="4 5" key="1">
    <citation type="journal article" date="2021" name="Microorganisms">
        <title>Acidisoma silvae sp. nov. and Acidisomacellulosilytica sp. nov., Two Acidophilic Bacteria Isolated from Decaying Wood, Hydrolyzing Cellulose and Producing Poly-3-hydroxybutyrate.</title>
        <authorList>
            <person name="Mieszkin S."/>
            <person name="Pouder E."/>
            <person name="Uroz S."/>
            <person name="Simon-Colin C."/>
            <person name="Alain K."/>
        </authorList>
    </citation>
    <scope>NUCLEOTIDE SEQUENCE [LARGE SCALE GENOMIC DNA]</scope>
    <source>
        <strain evidence="4 5">HW T5.17</strain>
    </source>
</reference>
<evidence type="ECO:0000256" key="2">
    <source>
        <dbReference type="ARBA" id="ARBA00023002"/>
    </source>
</evidence>
<protein>
    <submittedName>
        <fullName evidence="4">SDR family NAD(P)-dependent oxidoreductase</fullName>
    </submittedName>
</protein>
<dbReference type="Pfam" id="PF00106">
    <property type="entry name" value="adh_short"/>
    <property type="match status" value="1"/>
</dbReference>
<dbReference type="Proteomes" id="UP000721844">
    <property type="component" value="Unassembled WGS sequence"/>
</dbReference>
<evidence type="ECO:0000313" key="5">
    <source>
        <dbReference type="Proteomes" id="UP000721844"/>
    </source>
</evidence>
<evidence type="ECO:0000256" key="1">
    <source>
        <dbReference type="ARBA" id="ARBA00006484"/>
    </source>
</evidence>
<dbReference type="Gene3D" id="3.40.50.720">
    <property type="entry name" value="NAD(P)-binding Rossmann-like Domain"/>
    <property type="match status" value="1"/>
</dbReference>
<dbReference type="PRINTS" id="PR00081">
    <property type="entry name" value="GDHRDH"/>
</dbReference>
<evidence type="ECO:0000313" key="4">
    <source>
        <dbReference type="EMBL" id="MCB8880725.1"/>
    </source>
</evidence>
<dbReference type="PANTHER" id="PTHR43976">
    <property type="entry name" value="SHORT CHAIN DEHYDROGENASE"/>
    <property type="match status" value="1"/>
</dbReference>
<dbReference type="EMBL" id="JAESVA010000003">
    <property type="protein sequence ID" value="MCB8880725.1"/>
    <property type="molecule type" value="Genomic_DNA"/>
</dbReference>
<proteinExistence type="inferred from homology"/>
<dbReference type="CDD" id="cd05374">
    <property type="entry name" value="17beta-HSD-like_SDR_c"/>
    <property type="match status" value="1"/>
</dbReference>
<dbReference type="RefSeq" id="WP_227307384.1">
    <property type="nucleotide sequence ID" value="NZ_JAESVA010000003.1"/>
</dbReference>
<sequence>MTKTALVTGASSGIGEATVRRLLRDGFRVYAAARRLDRMAPLEAAGARVIALDLTDDASMVGVIDRIAAEAGRLDVLVNNAGYGAYGALEDVDLAEGRRQFEVNVFGLARLCQLALPMMRRQGSGKLVNVTSIGGKGGEPFGSWYHATKFAVEGMSDCIRMELAPLGIDVIVIEPGAIRTEWGGIARDSLLNASGHSAYGPWARRHAWMLGSATESRLPSPPEVVANTIAKAVAASRPRIRYATGGGARFFLFLRRVLSDRLFDRFMWWVSQRAGGSAQMAAGNNA</sequence>
<dbReference type="NCBIfam" id="NF004826">
    <property type="entry name" value="PRK06182.1"/>
    <property type="match status" value="1"/>
</dbReference>